<dbReference type="NCBIfam" id="TIGR01297">
    <property type="entry name" value="CDF"/>
    <property type="match status" value="1"/>
</dbReference>
<dbReference type="Gene3D" id="3.30.70.1350">
    <property type="entry name" value="Cation efflux protein, cytoplasmic domain"/>
    <property type="match status" value="1"/>
</dbReference>
<evidence type="ECO:0000313" key="13">
    <source>
        <dbReference type="Proteomes" id="UP000182373"/>
    </source>
</evidence>
<dbReference type="EMBL" id="CP018191">
    <property type="protein sequence ID" value="APH53319.1"/>
    <property type="molecule type" value="Genomic_DNA"/>
</dbReference>
<feature type="transmembrane region" description="Helical" evidence="9">
    <location>
        <begin position="16"/>
        <end position="36"/>
    </location>
</feature>
<keyword evidence="4" id="KW-1003">Cell membrane</keyword>
<protein>
    <recommendedName>
        <fullName evidence="8">Protein p34</fullName>
    </recommendedName>
</protein>
<keyword evidence="5 9" id="KW-0812">Transmembrane</keyword>
<reference evidence="13" key="1">
    <citation type="submission" date="2016-11" db="EMBL/GenBank/DDBJ databases">
        <title>Comparative genomic and phenotypic analysis of Granulibacter bethesdensis clinical isolates from patients with chronic granulomatous disease.</title>
        <authorList>
            <person name="Zarember K.A."/>
            <person name="Porcella S.F."/>
            <person name="Chu J."/>
            <person name="Ding L."/>
            <person name="Dahlstrom E."/>
            <person name="Barbian K."/>
            <person name="Martens C."/>
            <person name="Sykora L."/>
            <person name="Kramer S."/>
            <person name="Pettinato A.M."/>
            <person name="Hong H."/>
            <person name="Wald G."/>
            <person name="Berg L.J."/>
            <person name="Rogge L.S."/>
            <person name="Greenberg D.E."/>
            <person name="Falcone E.L."/>
            <person name="Neves J.F."/>
            <person name="Simoes M.J."/>
            <person name="Casal M."/>
            <person name="Rodriguez-Lopez F.C."/>
            <person name="Zelazny A."/>
            <person name="Gallin J.I."/>
            <person name="Holland S.M."/>
        </authorList>
    </citation>
    <scope>NUCLEOTIDE SEQUENCE [LARGE SCALE GENOMIC DNA]</scope>
    <source>
        <strain evidence="13">NIH9.1</strain>
    </source>
</reference>
<dbReference type="InterPro" id="IPR050291">
    <property type="entry name" value="CDF_Transporter"/>
</dbReference>
<evidence type="ECO:0000259" key="10">
    <source>
        <dbReference type="Pfam" id="PF01545"/>
    </source>
</evidence>
<evidence type="ECO:0000313" key="12">
    <source>
        <dbReference type="EMBL" id="APH53319.1"/>
    </source>
</evidence>
<evidence type="ECO:0000256" key="4">
    <source>
        <dbReference type="ARBA" id="ARBA00022475"/>
    </source>
</evidence>
<dbReference type="InterPro" id="IPR058533">
    <property type="entry name" value="Cation_efflux_TM"/>
</dbReference>
<feature type="transmembrane region" description="Helical" evidence="9">
    <location>
        <begin position="83"/>
        <end position="103"/>
    </location>
</feature>
<comment type="similarity">
    <text evidence="2">Belongs to the cation diffusion facilitator (CDF) transporter (TC 2.A.4) family.</text>
</comment>
<dbReference type="SUPFAM" id="SSF160240">
    <property type="entry name" value="Cation efflux protein cytoplasmic domain-like"/>
    <property type="match status" value="1"/>
</dbReference>
<evidence type="ECO:0000256" key="6">
    <source>
        <dbReference type="ARBA" id="ARBA00022989"/>
    </source>
</evidence>
<dbReference type="PANTHER" id="PTHR43840:SF15">
    <property type="entry name" value="MITOCHONDRIAL METAL TRANSPORTER 1-RELATED"/>
    <property type="match status" value="1"/>
</dbReference>
<accession>A0AAC9K9C4</accession>
<keyword evidence="6 9" id="KW-1133">Transmembrane helix</keyword>
<keyword evidence="7 9" id="KW-0472">Membrane</keyword>
<dbReference type="GO" id="GO:0015093">
    <property type="term" value="F:ferrous iron transmembrane transporter activity"/>
    <property type="evidence" value="ECO:0007669"/>
    <property type="project" value="TreeGrafter"/>
</dbReference>
<evidence type="ECO:0000256" key="5">
    <source>
        <dbReference type="ARBA" id="ARBA00022692"/>
    </source>
</evidence>
<comment type="subcellular location">
    <subcellularLocation>
        <location evidence="1">Cell membrane</location>
        <topology evidence="1">Multi-pass membrane protein</topology>
    </subcellularLocation>
</comment>
<evidence type="ECO:0000256" key="8">
    <source>
        <dbReference type="ARBA" id="ARBA00068882"/>
    </source>
</evidence>
<dbReference type="Pfam" id="PF01545">
    <property type="entry name" value="Cation_efflux"/>
    <property type="match status" value="1"/>
</dbReference>
<gene>
    <name evidence="12" type="ORF">GbCGDNIH9_0097</name>
</gene>
<dbReference type="SUPFAM" id="SSF161111">
    <property type="entry name" value="Cation efflux protein transmembrane domain-like"/>
    <property type="match status" value="1"/>
</dbReference>
<sequence>MDQAAHNEASSRRTKMVASGTIVIGIVVLSLKLLAWRMTNSTALFSDAVESIVNVAASLMAFAALVYAQRPADDNHPYGHGKIEFFAAVGEGALILVAAMAIFQEAWQALQQPRSLDAPFSGIALNGAATLLNGLWGWVLMKTARRTHSPSLKADASHLLSDVVSSSGVVAGLLGAWLLGQPILDPLLAGLVAIYILWSGFRLIRESVGGLMDEAPTPDVLERIRSVVSLHAEGALEAHDLRTRRSGQRTFLQFHLVVPGDMTVSEAHTICDKVEAALQAEIAHLVTTIHVEPDSKAKHNGILVL</sequence>
<dbReference type="GO" id="GO:0015086">
    <property type="term" value="F:cadmium ion transmembrane transporter activity"/>
    <property type="evidence" value="ECO:0007669"/>
    <property type="project" value="TreeGrafter"/>
</dbReference>
<name>A0AAC9K9C4_9PROT</name>
<dbReference type="Pfam" id="PF16916">
    <property type="entry name" value="ZT_dimer"/>
    <property type="match status" value="1"/>
</dbReference>
<evidence type="ECO:0000256" key="3">
    <source>
        <dbReference type="ARBA" id="ARBA00022448"/>
    </source>
</evidence>
<proteinExistence type="inferred from homology"/>
<evidence type="ECO:0000256" key="7">
    <source>
        <dbReference type="ARBA" id="ARBA00023136"/>
    </source>
</evidence>
<dbReference type="Gene3D" id="1.20.1510.10">
    <property type="entry name" value="Cation efflux protein transmembrane domain"/>
    <property type="match status" value="1"/>
</dbReference>
<dbReference type="GO" id="GO:0006882">
    <property type="term" value="P:intracellular zinc ion homeostasis"/>
    <property type="evidence" value="ECO:0007669"/>
    <property type="project" value="TreeGrafter"/>
</dbReference>
<dbReference type="GO" id="GO:0015341">
    <property type="term" value="F:zinc efflux antiporter activity"/>
    <property type="evidence" value="ECO:0007669"/>
    <property type="project" value="TreeGrafter"/>
</dbReference>
<dbReference type="Proteomes" id="UP000182373">
    <property type="component" value="Chromosome"/>
</dbReference>
<feature type="transmembrane region" description="Helical" evidence="9">
    <location>
        <begin position="123"/>
        <end position="141"/>
    </location>
</feature>
<dbReference type="AlphaFoldDB" id="A0AAC9K9C4"/>
<feature type="transmembrane region" description="Helical" evidence="9">
    <location>
        <begin position="48"/>
        <end position="68"/>
    </location>
</feature>
<dbReference type="InterPro" id="IPR036837">
    <property type="entry name" value="Cation_efflux_CTD_sf"/>
</dbReference>
<evidence type="ECO:0000256" key="9">
    <source>
        <dbReference type="SAM" id="Phobius"/>
    </source>
</evidence>
<dbReference type="GO" id="GO:0005886">
    <property type="term" value="C:plasma membrane"/>
    <property type="evidence" value="ECO:0007669"/>
    <property type="project" value="UniProtKB-SubCell"/>
</dbReference>
<dbReference type="RefSeq" id="WP_072571686.1">
    <property type="nucleotide sequence ID" value="NZ_CP018191.1"/>
</dbReference>
<dbReference type="PANTHER" id="PTHR43840">
    <property type="entry name" value="MITOCHONDRIAL METAL TRANSPORTER 1-RELATED"/>
    <property type="match status" value="1"/>
</dbReference>
<evidence type="ECO:0000256" key="2">
    <source>
        <dbReference type="ARBA" id="ARBA00008114"/>
    </source>
</evidence>
<evidence type="ECO:0000256" key="1">
    <source>
        <dbReference type="ARBA" id="ARBA00004651"/>
    </source>
</evidence>
<dbReference type="InterPro" id="IPR002524">
    <property type="entry name" value="Cation_efflux"/>
</dbReference>
<dbReference type="InterPro" id="IPR027469">
    <property type="entry name" value="Cation_efflux_TMD_sf"/>
</dbReference>
<organism evidence="12 13">
    <name type="scientific">Granulibacter bethesdensis</name>
    <dbReference type="NCBI Taxonomy" id="364410"/>
    <lineage>
        <taxon>Bacteria</taxon>
        <taxon>Pseudomonadati</taxon>
        <taxon>Pseudomonadota</taxon>
        <taxon>Alphaproteobacteria</taxon>
        <taxon>Acetobacterales</taxon>
        <taxon>Acetobacteraceae</taxon>
        <taxon>Granulibacter</taxon>
    </lineage>
</organism>
<evidence type="ECO:0000259" key="11">
    <source>
        <dbReference type="Pfam" id="PF16916"/>
    </source>
</evidence>
<feature type="domain" description="Cation efflux protein cytoplasmic" evidence="11">
    <location>
        <begin position="216"/>
        <end position="293"/>
    </location>
</feature>
<dbReference type="InterPro" id="IPR027470">
    <property type="entry name" value="Cation_efflux_CTD"/>
</dbReference>
<feature type="domain" description="Cation efflux protein transmembrane" evidence="10">
    <location>
        <begin position="22"/>
        <end position="212"/>
    </location>
</feature>
<keyword evidence="3" id="KW-0813">Transport</keyword>
<dbReference type="FunFam" id="3.30.70.1350:FF:000002">
    <property type="entry name" value="Ferrous-iron efflux pump FieF"/>
    <property type="match status" value="1"/>
</dbReference>